<feature type="transmembrane region" description="Helical" evidence="1">
    <location>
        <begin position="62"/>
        <end position="80"/>
    </location>
</feature>
<sequence>MELFSWYNVLIILAVLLSIPKFFGSDDQNKKKHVVIFLILALTALVEWYGQYLRLSGQNNTIVYNIGYVLIGLSLKFYFFSQAFQDKKEKMLVLLLWTAFMVWSFSNFLFFQALGEFHHYSLAFGSFLLIALCFYFFFGIFFKNKYENQNLLAVPEFWIISFFMFFYACSFFYFISFSFFLDGMDLALVIQLNFLIRVLGCIMYLIMGLAFYAPLVFKSDPILISN</sequence>
<keyword evidence="1" id="KW-0472">Membrane</keyword>
<gene>
    <name evidence="2" type="ORF">CLW00_102442</name>
</gene>
<keyword evidence="3" id="KW-1185">Reference proteome</keyword>
<feature type="transmembrane region" description="Helical" evidence="1">
    <location>
        <begin position="195"/>
        <end position="217"/>
    </location>
</feature>
<comment type="caution">
    <text evidence="2">The sequence shown here is derived from an EMBL/GenBank/DDBJ whole genome shotgun (WGS) entry which is preliminary data.</text>
</comment>
<accession>A0A2T0WTS5</accession>
<evidence type="ECO:0000313" key="2">
    <source>
        <dbReference type="EMBL" id="PRY89964.1"/>
    </source>
</evidence>
<feature type="transmembrane region" description="Helical" evidence="1">
    <location>
        <begin position="6"/>
        <end position="24"/>
    </location>
</feature>
<dbReference type="AlphaFoldDB" id="A0A2T0WTS5"/>
<dbReference type="Proteomes" id="UP000238157">
    <property type="component" value="Unassembled WGS sequence"/>
</dbReference>
<keyword evidence="1" id="KW-0812">Transmembrane</keyword>
<reference evidence="2 3" key="1">
    <citation type="submission" date="2018-03" db="EMBL/GenBank/DDBJ databases">
        <title>Genomic Encyclopedia of Archaeal and Bacterial Type Strains, Phase II (KMG-II): from individual species to whole genera.</title>
        <authorList>
            <person name="Goeker M."/>
        </authorList>
    </citation>
    <scope>NUCLEOTIDE SEQUENCE [LARGE SCALE GENOMIC DNA]</scope>
    <source>
        <strain evidence="2 3">DSM 27929</strain>
    </source>
</reference>
<keyword evidence="1" id="KW-1133">Transmembrane helix</keyword>
<dbReference type="RefSeq" id="WP_106132627.1">
    <property type="nucleotide sequence ID" value="NZ_PVTR01000002.1"/>
</dbReference>
<evidence type="ECO:0000313" key="3">
    <source>
        <dbReference type="Proteomes" id="UP000238157"/>
    </source>
</evidence>
<dbReference type="EMBL" id="PVTR01000002">
    <property type="protein sequence ID" value="PRY89964.1"/>
    <property type="molecule type" value="Genomic_DNA"/>
</dbReference>
<feature type="transmembrane region" description="Helical" evidence="1">
    <location>
        <begin position="120"/>
        <end position="142"/>
    </location>
</feature>
<feature type="transmembrane region" description="Helical" evidence="1">
    <location>
        <begin position="33"/>
        <end position="50"/>
    </location>
</feature>
<evidence type="ECO:0000256" key="1">
    <source>
        <dbReference type="SAM" id="Phobius"/>
    </source>
</evidence>
<evidence type="ECO:0008006" key="4">
    <source>
        <dbReference type="Google" id="ProtNLM"/>
    </source>
</evidence>
<organism evidence="2 3">
    <name type="scientific">Mongoliibacter ruber</name>
    <dbReference type="NCBI Taxonomy" id="1750599"/>
    <lineage>
        <taxon>Bacteria</taxon>
        <taxon>Pseudomonadati</taxon>
        <taxon>Bacteroidota</taxon>
        <taxon>Cytophagia</taxon>
        <taxon>Cytophagales</taxon>
        <taxon>Cyclobacteriaceae</taxon>
        <taxon>Mongoliibacter</taxon>
    </lineage>
</organism>
<feature type="transmembrane region" description="Helical" evidence="1">
    <location>
        <begin position="154"/>
        <end position="175"/>
    </location>
</feature>
<proteinExistence type="predicted"/>
<name>A0A2T0WTS5_9BACT</name>
<feature type="transmembrane region" description="Helical" evidence="1">
    <location>
        <begin position="92"/>
        <end position="114"/>
    </location>
</feature>
<protein>
    <recommendedName>
        <fullName evidence="4">YhhN-like protein</fullName>
    </recommendedName>
</protein>
<dbReference type="OrthoDB" id="838828at2"/>